<evidence type="ECO:0000313" key="2">
    <source>
        <dbReference type="EMBL" id="CRL18332.1"/>
    </source>
</evidence>
<feature type="region of interest" description="Disordered" evidence="1">
    <location>
        <begin position="61"/>
        <end position="129"/>
    </location>
</feature>
<gene>
    <name evidence="2" type="ORF">PCAMFM013_S002g000202</name>
</gene>
<reference evidence="2 3" key="1">
    <citation type="journal article" date="2014" name="Nat. Commun.">
        <title>Multiple recent horizontal transfers of a large genomic region in cheese making fungi.</title>
        <authorList>
            <person name="Cheeseman K."/>
            <person name="Ropars J."/>
            <person name="Renault P."/>
            <person name="Dupont J."/>
            <person name="Gouzy J."/>
            <person name="Branca A."/>
            <person name="Abraham A.L."/>
            <person name="Ceppi M."/>
            <person name="Conseiller E."/>
            <person name="Debuchy R."/>
            <person name="Malagnac F."/>
            <person name="Goarin A."/>
            <person name="Silar P."/>
            <person name="Lacoste S."/>
            <person name="Sallet E."/>
            <person name="Bensimon A."/>
            <person name="Giraud T."/>
            <person name="Brygoo Y."/>
        </authorList>
    </citation>
    <scope>NUCLEOTIDE SEQUENCE [LARGE SCALE GENOMIC DNA]</scope>
    <source>
        <strain evidence="3">FM 013</strain>
    </source>
</reference>
<evidence type="ECO:0000256" key="1">
    <source>
        <dbReference type="SAM" id="MobiDB-lite"/>
    </source>
</evidence>
<sequence length="187" mass="20838">MPSYKDDPPDQEYLDSIKRHTDKETNKVNLALVGKDFGYASGKSFQKRYVKLKKAHKLTNGHIYGDYRPGSSTSTQAPASEAPTLTPEVATPEVATPPPEAATTAPEVANPESATIEGTRTPPKETTKEFVDTLTPEVKRLLRPHLLLWHQALVDRDAEDLEDAKKGKRPVNKAKSYILPRKTYRKT</sequence>
<evidence type="ECO:0000313" key="3">
    <source>
        <dbReference type="Proteomes" id="UP000053732"/>
    </source>
</evidence>
<proteinExistence type="predicted"/>
<feature type="region of interest" description="Disordered" evidence="1">
    <location>
        <begin position="160"/>
        <end position="187"/>
    </location>
</feature>
<protein>
    <submittedName>
        <fullName evidence="2">Str. FM013</fullName>
    </submittedName>
</protein>
<organism evidence="2 3">
    <name type="scientific">Penicillium camemberti (strain FM 013)</name>
    <dbReference type="NCBI Taxonomy" id="1429867"/>
    <lineage>
        <taxon>Eukaryota</taxon>
        <taxon>Fungi</taxon>
        <taxon>Dikarya</taxon>
        <taxon>Ascomycota</taxon>
        <taxon>Pezizomycotina</taxon>
        <taxon>Eurotiomycetes</taxon>
        <taxon>Eurotiomycetidae</taxon>
        <taxon>Eurotiales</taxon>
        <taxon>Aspergillaceae</taxon>
        <taxon>Penicillium</taxon>
    </lineage>
</organism>
<name>A0A0G4NW77_PENC3</name>
<accession>A0A0G4NW77</accession>
<dbReference type="Proteomes" id="UP000053732">
    <property type="component" value="Unassembled WGS sequence"/>
</dbReference>
<dbReference type="AlphaFoldDB" id="A0A0G4NW77"/>
<dbReference type="EMBL" id="HG793135">
    <property type="protein sequence ID" value="CRL18332.1"/>
    <property type="molecule type" value="Genomic_DNA"/>
</dbReference>
<keyword evidence="3" id="KW-1185">Reference proteome</keyword>
<feature type="compositionally biased region" description="Low complexity" evidence="1">
    <location>
        <begin position="101"/>
        <end position="112"/>
    </location>
</feature>